<feature type="compositionally biased region" description="Polar residues" evidence="1">
    <location>
        <begin position="245"/>
        <end position="259"/>
    </location>
</feature>
<feature type="region of interest" description="Disordered" evidence="1">
    <location>
        <begin position="1"/>
        <end position="70"/>
    </location>
</feature>
<feature type="compositionally biased region" description="Basic residues" evidence="1">
    <location>
        <begin position="48"/>
        <end position="59"/>
    </location>
</feature>
<evidence type="ECO:0000313" key="2">
    <source>
        <dbReference type="EMBL" id="KAK8240581.1"/>
    </source>
</evidence>
<feature type="compositionally biased region" description="Basic and acidic residues" evidence="1">
    <location>
        <begin position="208"/>
        <end position="218"/>
    </location>
</feature>
<feature type="compositionally biased region" description="Polar residues" evidence="1">
    <location>
        <begin position="421"/>
        <end position="445"/>
    </location>
</feature>
<reference evidence="2 3" key="1">
    <citation type="submission" date="2024-04" db="EMBL/GenBank/DDBJ databases">
        <title>Phyllosticta paracitricarpa is synonymous to the EU quarantine fungus P. citricarpa based on phylogenomic analyses.</title>
        <authorList>
            <consortium name="Lawrence Berkeley National Laboratory"/>
            <person name="Van Ingen-Buijs V.A."/>
            <person name="Van Westerhoven A.C."/>
            <person name="Haridas S."/>
            <person name="Skiadas P."/>
            <person name="Martin F."/>
            <person name="Groenewald J.Z."/>
            <person name="Crous P.W."/>
            <person name="Seidl M.F."/>
        </authorList>
    </citation>
    <scope>NUCLEOTIDE SEQUENCE [LARGE SCALE GENOMIC DNA]</scope>
    <source>
        <strain evidence="2 3">CBS 123374</strain>
    </source>
</reference>
<feature type="compositionally biased region" description="Low complexity" evidence="1">
    <location>
        <begin position="539"/>
        <end position="549"/>
    </location>
</feature>
<feature type="compositionally biased region" description="Basic and acidic residues" evidence="1">
    <location>
        <begin position="22"/>
        <end position="47"/>
    </location>
</feature>
<evidence type="ECO:0000313" key="3">
    <source>
        <dbReference type="Proteomes" id="UP001492380"/>
    </source>
</evidence>
<feature type="compositionally biased region" description="Basic and acidic residues" evidence="1">
    <location>
        <begin position="340"/>
        <end position="355"/>
    </location>
</feature>
<feature type="region of interest" description="Disordered" evidence="1">
    <location>
        <begin position="130"/>
        <end position="550"/>
    </location>
</feature>
<accession>A0ABR1YWJ5</accession>
<feature type="compositionally biased region" description="Basic and acidic residues" evidence="1">
    <location>
        <begin position="282"/>
        <end position="293"/>
    </location>
</feature>
<feature type="compositionally biased region" description="Polar residues" evidence="1">
    <location>
        <begin position="462"/>
        <end position="473"/>
    </location>
</feature>
<keyword evidence="3" id="KW-1185">Reference proteome</keyword>
<feature type="compositionally biased region" description="Pro residues" evidence="1">
    <location>
        <begin position="159"/>
        <end position="168"/>
    </location>
</feature>
<organism evidence="2 3">
    <name type="scientific">Phyllosticta capitalensis</name>
    <dbReference type="NCBI Taxonomy" id="121624"/>
    <lineage>
        <taxon>Eukaryota</taxon>
        <taxon>Fungi</taxon>
        <taxon>Dikarya</taxon>
        <taxon>Ascomycota</taxon>
        <taxon>Pezizomycotina</taxon>
        <taxon>Dothideomycetes</taxon>
        <taxon>Dothideomycetes incertae sedis</taxon>
        <taxon>Botryosphaeriales</taxon>
        <taxon>Phyllostictaceae</taxon>
        <taxon>Phyllosticta</taxon>
    </lineage>
</organism>
<comment type="caution">
    <text evidence="2">The sequence shown here is derived from an EMBL/GenBank/DDBJ whole genome shotgun (WGS) entry which is preliminary data.</text>
</comment>
<dbReference type="EMBL" id="JBBWRZ010000003">
    <property type="protein sequence ID" value="KAK8240581.1"/>
    <property type="molecule type" value="Genomic_DNA"/>
</dbReference>
<name>A0ABR1YWJ5_9PEZI</name>
<feature type="compositionally biased region" description="Low complexity" evidence="1">
    <location>
        <begin position="404"/>
        <end position="418"/>
    </location>
</feature>
<gene>
    <name evidence="2" type="ORF">HDK90DRAFT_188311</name>
</gene>
<dbReference type="Proteomes" id="UP001492380">
    <property type="component" value="Unassembled WGS sequence"/>
</dbReference>
<feature type="compositionally biased region" description="Basic and acidic residues" evidence="1">
    <location>
        <begin position="60"/>
        <end position="70"/>
    </location>
</feature>
<evidence type="ECO:0000256" key="1">
    <source>
        <dbReference type="SAM" id="MobiDB-lite"/>
    </source>
</evidence>
<protein>
    <submittedName>
        <fullName evidence="2">Uncharacterized protein</fullName>
    </submittedName>
</protein>
<proteinExistence type="predicted"/>
<sequence>MPDHTKQTLKQAKASYKKHGPRMSDKEQRQLQRGMELDRRAEEYKERERRRKEAMKKKKEREEKEKEIRSRMGVGLATQLAGFNHTQKQLKGAMESFLGLGKKKQSDSAAAEASVADAMKHDSLINADDDFWLSSPLDTSVHSQVDGDGGGEACAGPKSPVPAPPSPGNVPGNLVHRQPTRPGEASTTKQNVKYAEQQGAQSPFTPHGHQDPTREDAPGAKSSQSDMWDDLLDDATMLSALKGKTPTSQAARQCSQVPTPTLLEPASPCERMRYQSEPVDLPSKRSEHYEEKFPSFTQPVDEDPLAAVSFGSFDDLFPSNSQIERELTPPKPTKSNKPTFPRDDLAAEGQREIELSSRAAQPALVPASRSRPQQQSGQAHGAPPSHVKSKSGPRSFDTIKQPHGTSSSTGAPSKSSPPLSVITNISRSRPLPLTTSKNANIPKTTINHDARAPRCPPGVPNISGTLPKPTNNPEFKRPAFAPPCQKRKTSQNTSSLHPPVKKKLSMQSPSESRLPPYNPPRALNAATATKPWVRPAPKSMSSSTTTTPSRFMDFGLSTQILGDAIDDDLDLSP</sequence>